<protein>
    <submittedName>
        <fullName evidence="1">Uncharacterized protein</fullName>
    </submittedName>
</protein>
<accession>A0A6H5H4L3</accession>
<keyword evidence="2" id="KW-1185">Reference proteome</keyword>
<gene>
    <name evidence="1" type="ORF">NTEN_LOCUS17141</name>
</gene>
<proteinExistence type="predicted"/>
<evidence type="ECO:0000313" key="2">
    <source>
        <dbReference type="Proteomes" id="UP000479000"/>
    </source>
</evidence>
<reference evidence="1 2" key="1">
    <citation type="submission" date="2020-02" db="EMBL/GenBank/DDBJ databases">
        <authorList>
            <person name="Ferguson B K."/>
        </authorList>
    </citation>
    <scope>NUCLEOTIDE SEQUENCE [LARGE SCALE GENOMIC DNA]</scope>
</reference>
<sequence length="90" mass="10839">PPHSRNICLKRRQIQRRIRKIKIRRFSLGEARKKSEREDFPRKVKYIRAPTLRRTQSWVPIARNEKSEIRHSDNMVTLSTECASRRSVIN</sequence>
<name>A0A6H5H4L3_9HEMI</name>
<evidence type="ECO:0000313" key="1">
    <source>
        <dbReference type="EMBL" id="CAB0012398.1"/>
    </source>
</evidence>
<dbReference type="EMBL" id="CADCXU010025387">
    <property type="protein sequence ID" value="CAB0012398.1"/>
    <property type="molecule type" value="Genomic_DNA"/>
</dbReference>
<organism evidence="1 2">
    <name type="scientific">Nesidiocoris tenuis</name>
    <dbReference type="NCBI Taxonomy" id="355587"/>
    <lineage>
        <taxon>Eukaryota</taxon>
        <taxon>Metazoa</taxon>
        <taxon>Ecdysozoa</taxon>
        <taxon>Arthropoda</taxon>
        <taxon>Hexapoda</taxon>
        <taxon>Insecta</taxon>
        <taxon>Pterygota</taxon>
        <taxon>Neoptera</taxon>
        <taxon>Paraneoptera</taxon>
        <taxon>Hemiptera</taxon>
        <taxon>Heteroptera</taxon>
        <taxon>Panheteroptera</taxon>
        <taxon>Cimicomorpha</taxon>
        <taxon>Miridae</taxon>
        <taxon>Dicyphina</taxon>
        <taxon>Nesidiocoris</taxon>
    </lineage>
</organism>
<dbReference type="AlphaFoldDB" id="A0A6H5H4L3"/>
<dbReference type="Proteomes" id="UP000479000">
    <property type="component" value="Unassembled WGS sequence"/>
</dbReference>
<feature type="non-terminal residue" evidence="1">
    <location>
        <position position="1"/>
    </location>
</feature>